<comment type="caution">
    <text evidence="3">The sequence shown here is derived from an EMBL/GenBank/DDBJ whole genome shotgun (WGS) entry which is preliminary data.</text>
</comment>
<evidence type="ECO:0000256" key="1">
    <source>
        <dbReference type="SAM" id="Coils"/>
    </source>
</evidence>
<accession>A0A0A1VPN6</accession>
<dbReference type="RefSeq" id="WP_045356127.1">
    <property type="nucleotide sequence ID" value="NZ_BBPA01000002.1"/>
</dbReference>
<reference evidence="4" key="1">
    <citation type="journal article" date="2015" name="Genome">
        <title>Whole Genome Sequence of the Non-Microcystin-Producing Microcystis aeruginosa Strain NIES-44.</title>
        <authorList>
            <person name="Okano K."/>
            <person name="Miyata N."/>
            <person name="Ozaki Y."/>
        </authorList>
    </citation>
    <scope>NUCLEOTIDE SEQUENCE [LARGE SCALE GENOMIC DNA]</scope>
    <source>
        <strain evidence="4">NIES-44</strain>
    </source>
</reference>
<dbReference type="Gene3D" id="1.10.260.40">
    <property type="entry name" value="lambda repressor-like DNA-binding domains"/>
    <property type="match status" value="1"/>
</dbReference>
<dbReference type="AlphaFoldDB" id="A0A0A1VPN6"/>
<dbReference type="Pfam" id="PF13443">
    <property type="entry name" value="HTH_26"/>
    <property type="match status" value="1"/>
</dbReference>
<dbReference type="Proteomes" id="UP000030321">
    <property type="component" value="Unassembled WGS sequence"/>
</dbReference>
<proteinExistence type="predicted"/>
<feature type="coiled-coil region" evidence="1">
    <location>
        <begin position="87"/>
        <end position="118"/>
    </location>
</feature>
<organism evidence="3 4">
    <name type="scientific">Microcystis aeruginosa NIES-44</name>
    <dbReference type="NCBI Taxonomy" id="449439"/>
    <lineage>
        <taxon>Bacteria</taxon>
        <taxon>Bacillati</taxon>
        <taxon>Cyanobacteriota</taxon>
        <taxon>Cyanophyceae</taxon>
        <taxon>Oscillatoriophycideae</taxon>
        <taxon>Chroococcales</taxon>
        <taxon>Microcystaceae</taxon>
        <taxon>Microcystis</taxon>
    </lineage>
</organism>
<dbReference type="EMBL" id="BBPA01000002">
    <property type="protein sequence ID" value="GAL91246.1"/>
    <property type="molecule type" value="Genomic_DNA"/>
</dbReference>
<sequence>MNESLYKYHRQKLEQLMAEIGCKNLEELSRLSGLSSWQLQRVRHGLIAKLSSESLVKLANGLQLPVSDLLAHFQIPTMGTEDRSGESKILEQEYQNLQQKLDKQKEELAAEFQRQSIEAIESWLVQWPTAEAVARKNPDLAAVKILSLVKPIMQLLERWGVQPIDSVGDHVSYDPQIHQLIDGQAAIGTPVIVRYRGYRHGEKLLYRARVSLIKVEMPEIQPAETENVTA</sequence>
<dbReference type="PROSITE" id="PS50943">
    <property type="entry name" value="HTH_CROC1"/>
    <property type="match status" value="1"/>
</dbReference>
<dbReference type="InterPro" id="IPR001387">
    <property type="entry name" value="Cro/C1-type_HTH"/>
</dbReference>
<dbReference type="GO" id="GO:0003677">
    <property type="term" value="F:DNA binding"/>
    <property type="evidence" value="ECO:0007669"/>
    <property type="project" value="InterPro"/>
</dbReference>
<dbReference type="SUPFAM" id="SSF47413">
    <property type="entry name" value="lambda repressor-like DNA-binding domains"/>
    <property type="match status" value="1"/>
</dbReference>
<evidence type="ECO:0000259" key="2">
    <source>
        <dbReference type="PROSITE" id="PS50943"/>
    </source>
</evidence>
<gene>
    <name evidence="3" type="ORF">N44_00615</name>
</gene>
<dbReference type="InterPro" id="IPR010982">
    <property type="entry name" value="Lambda_DNA-bd_dom_sf"/>
</dbReference>
<keyword evidence="3" id="KW-0346">Stress response</keyword>
<evidence type="ECO:0000313" key="4">
    <source>
        <dbReference type="Proteomes" id="UP000030321"/>
    </source>
</evidence>
<evidence type="ECO:0000313" key="3">
    <source>
        <dbReference type="EMBL" id="GAL91246.1"/>
    </source>
</evidence>
<protein>
    <submittedName>
        <fullName evidence="3">Heat shock protein GrpE</fullName>
    </submittedName>
</protein>
<keyword evidence="1" id="KW-0175">Coiled coil</keyword>
<feature type="domain" description="HTH cro/C1-type" evidence="2">
    <location>
        <begin position="25"/>
        <end position="69"/>
    </location>
</feature>
<name>A0A0A1VPN6_MICAE</name>